<feature type="compositionally biased region" description="Acidic residues" evidence="1">
    <location>
        <begin position="148"/>
        <end position="161"/>
    </location>
</feature>
<evidence type="ECO:0000256" key="2">
    <source>
        <dbReference type="SAM" id="Phobius"/>
    </source>
</evidence>
<protein>
    <submittedName>
        <fullName evidence="3">SRPBCC domain-containing protein</fullName>
    </submittedName>
</protein>
<dbReference type="InterPro" id="IPR019587">
    <property type="entry name" value="Polyketide_cyclase/dehydratase"/>
</dbReference>
<sequence>MEHEVFVPVEAQRLREVLGDPARVARAVPGLQPDAGAEPVTGRLKVRIGGSSITYRGSVRVSARDDGGYAVEGEASESRGDGTVRLFLRLTPRPADTGTTLVVTGTATADGRVKDLPQDAVTSAVTRLLTRFAENLATATKEDTAPPEPEDTAPPEPEDTAPPESPGQLAAGEAEGAVLPESPGQLAAGEAEGAVPPESPGQLAAGEAEGAVLPESPGQLAAGEAEGAVLPESPEQLAAGDFEPGATTDFETTPDAEDAPPPPPGRRSGAAPDEPTGPPVPPGPSAEGGPAASTPPAPEGDSGPGGESAPNALPGTEGNASPDAAPSAPEGESGPGAEPGPDAASAAGDDASSGTGPAPGASPASAEHGPATESASDAVPGPGTAPGPAAGSPPDAGSGAEPEAPDAGAVPATPEPLDGEFTGGVDGRPLPGDDVDDSLAEVAHARRTMIGRSAEEVDHAPPRGRYAPVPPPQTVSSSAPLRWAAPAAALAVASAVVAIRALRRRR</sequence>
<keyword evidence="4" id="KW-1185">Reference proteome</keyword>
<dbReference type="SUPFAM" id="SSF55961">
    <property type="entry name" value="Bet v1-like"/>
    <property type="match status" value="1"/>
</dbReference>
<dbReference type="RefSeq" id="WP_337674755.1">
    <property type="nucleotide sequence ID" value="NZ_JAVSGH010000018.1"/>
</dbReference>
<dbReference type="Pfam" id="PF10604">
    <property type="entry name" value="Polyketide_cyc2"/>
    <property type="match status" value="1"/>
</dbReference>
<evidence type="ECO:0000313" key="3">
    <source>
        <dbReference type="EMBL" id="MDT3726449.1"/>
    </source>
</evidence>
<feature type="compositionally biased region" description="Pro residues" evidence="1">
    <location>
        <begin position="275"/>
        <end position="284"/>
    </location>
</feature>
<feature type="region of interest" description="Disordered" evidence="1">
    <location>
        <begin position="137"/>
        <end position="478"/>
    </location>
</feature>
<dbReference type="EMBL" id="JAVSGH010000018">
    <property type="protein sequence ID" value="MDT3726449.1"/>
    <property type="molecule type" value="Genomic_DNA"/>
</dbReference>
<evidence type="ECO:0000313" key="4">
    <source>
        <dbReference type="Proteomes" id="UP001181313"/>
    </source>
</evidence>
<dbReference type="Proteomes" id="UP001181313">
    <property type="component" value="Unassembled WGS sequence"/>
</dbReference>
<feature type="compositionally biased region" description="Low complexity" evidence="1">
    <location>
        <begin position="324"/>
        <end position="400"/>
    </location>
</feature>
<dbReference type="InterPro" id="IPR023393">
    <property type="entry name" value="START-like_dom_sf"/>
</dbReference>
<evidence type="ECO:0000256" key="1">
    <source>
        <dbReference type="SAM" id="MobiDB-lite"/>
    </source>
</evidence>
<gene>
    <name evidence="3" type="ORF">ROS62_16775</name>
</gene>
<dbReference type="PANTHER" id="PTHR38588">
    <property type="entry name" value="BLL0334 PROTEIN"/>
    <property type="match status" value="1"/>
</dbReference>
<keyword evidence="2" id="KW-0472">Membrane</keyword>
<reference evidence="3" key="1">
    <citation type="submission" date="2024-05" db="EMBL/GenBank/DDBJ databases">
        <title>30 novel species of actinomycetes from the DSMZ collection.</title>
        <authorList>
            <person name="Nouioui I."/>
        </authorList>
    </citation>
    <scope>NUCLEOTIDE SEQUENCE</scope>
    <source>
        <strain evidence="3">DSM 41972</strain>
    </source>
</reference>
<feature type="compositionally biased region" description="Low complexity" evidence="1">
    <location>
        <begin position="187"/>
        <end position="196"/>
    </location>
</feature>
<comment type="caution">
    <text evidence="3">The sequence shown here is derived from an EMBL/GenBank/DDBJ whole genome shotgun (WGS) entry which is preliminary data.</text>
</comment>
<keyword evidence="2" id="KW-0812">Transmembrane</keyword>
<accession>A0ABU3I0M6</accession>
<dbReference type="InterPro" id="IPR010419">
    <property type="entry name" value="CO_DH_gsu"/>
</dbReference>
<name>A0ABU3I0M6_9ACTN</name>
<feature type="transmembrane region" description="Helical" evidence="2">
    <location>
        <begin position="483"/>
        <end position="502"/>
    </location>
</feature>
<proteinExistence type="predicted"/>
<dbReference type="Gene3D" id="3.30.530.20">
    <property type="match status" value="1"/>
</dbReference>
<dbReference type="PANTHER" id="PTHR38588:SF1">
    <property type="entry name" value="BLL0334 PROTEIN"/>
    <property type="match status" value="1"/>
</dbReference>
<organism evidence="3 4">
    <name type="scientific">Streptomyces althioticus subsp. attaecolombicae</name>
    <dbReference type="NCBI Taxonomy" id="3075534"/>
    <lineage>
        <taxon>Bacteria</taxon>
        <taxon>Bacillati</taxon>
        <taxon>Actinomycetota</taxon>
        <taxon>Actinomycetes</taxon>
        <taxon>Kitasatosporales</taxon>
        <taxon>Streptomycetaceae</taxon>
        <taxon>Streptomyces</taxon>
        <taxon>Streptomyces althioticus group</taxon>
    </lineage>
</organism>
<keyword evidence="2" id="KW-1133">Transmembrane helix</keyword>